<dbReference type="AlphaFoldDB" id="T0F6E3"/>
<sequence length="46" mass="5150">MIITASIRKPIFLSGNSIPSRDIPRTFLISLLIEGRDHLQKSIITS</sequence>
<accession>T0F6E3</accession>
<reference evidence="1" key="1">
    <citation type="submission" date="2013-05" db="EMBL/GenBank/DDBJ databases">
        <authorList>
            <person name="Harkins D.M."/>
            <person name="Durkin A.S."/>
            <person name="Brinkac L.M."/>
            <person name="Haft D.H."/>
            <person name="Selengut J.D."/>
            <person name="Sanka R."/>
            <person name="DePew J."/>
            <person name="Purushe J."/>
            <person name="Hartskeerl R.A."/>
            <person name="Ahmed A."/>
            <person name="van der Linden H."/>
            <person name="Goris M.G.A."/>
            <person name="Vinetz J.M."/>
            <person name="Sutton G.G."/>
            <person name="Nierman W.C."/>
            <person name="Fouts D.E."/>
        </authorList>
    </citation>
    <scope>NUCLEOTIDE SEQUENCE [LARGE SCALE GENOMIC DNA]</scope>
    <source>
        <strain evidence="1">5399</strain>
    </source>
</reference>
<dbReference type="Proteomes" id="UP000015454">
    <property type="component" value="Unassembled WGS sequence"/>
</dbReference>
<organism evidence="1 2">
    <name type="scientific">Leptospira broomii serovar Hurstbridge str. 5399</name>
    <dbReference type="NCBI Taxonomy" id="1049789"/>
    <lineage>
        <taxon>Bacteria</taxon>
        <taxon>Pseudomonadati</taxon>
        <taxon>Spirochaetota</taxon>
        <taxon>Spirochaetia</taxon>
        <taxon>Leptospirales</taxon>
        <taxon>Leptospiraceae</taxon>
        <taxon>Leptospira</taxon>
    </lineage>
</organism>
<comment type="caution">
    <text evidence="1">The sequence shown here is derived from an EMBL/GenBank/DDBJ whole genome shotgun (WGS) entry which is preliminary data.</text>
</comment>
<protein>
    <submittedName>
        <fullName evidence="1">Uncharacterized protein</fullName>
    </submittedName>
</protein>
<keyword evidence="2" id="KW-1185">Reference proteome</keyword>
<name>T0F6E3_9LEPT</name>
<evidence type="ECO:0000313" key="1">
    <source>
        <dbReference type="EMBL" id="EQA46685.1"/>
    </source>
</evidence>
<evidence type="ECO:0000313" key="2">
    <source>
        <dbReference type="Proteomes" id="UP000015454"/>
    </source>
</evidence>
<gene>
    <name evidence="1" type="ORF">LEP1GSC050_0709</name>
</gene>
<proteinExistence type="predicted"/>
<dbReference type="EMBL" id="AHMO02000004">
    <property type="protein sequence ID" value="EQA46685.1"/>
    <property type="molecule type" value="Genomic_DNA"/>
</dbReference>